<evidence type="ECO:0000313" key="2">
    <source>
        <dbReference type="EMBL" id="GBP29978.1"/>
    </source>
</evidence>
<protein>
    <submittedName>
        <fullName evidence="2">Uncharacterized protein</fullName>
    </submittedName>
</protein>
<sequence length="102" mass="10979">MARARAVDDRAPFCRCRNTLFTVTFQCGESEKEVFDSEVAEFKNGTFERRAAAAACAVNAAGKCQGADDGRRSPTAPARLNSSTKLSDTIIAGYARLESHTS</sequence>
<dbReference type="AlphaFoldDB" id="A0A4C1UU63"/>
<comment type="caution">
    <text evidence="2">The sequence shown here is derived from an EMBL/GenBank/DDBJ whole genome shotgun (WGS) entry which is preliminary data.</text>
</comment>
<evidence type="ECO:0000256" key="1">
    <source>
        <dbReference type="SAM" id="MobiDB-lite"/>
    </source>
</evidence>
<organism evidence="2 3">
    <name type="scientific">Eumeta variegata</name>
    <name type="common">Bagworm moth</name>
    <name type="synonym">Eumeta japonica</name>
    <dbReference type="NCBI Taxonomy" id="151549"/>
    <lineage>
        <taxon>Eukaryota</taxon>
        <taxon>Metazoa</taxon>
        <taxon>Ecdysozoa</taxon>
        <taxon>Arthropoda</taxon>
        <taxon>Hexapoda</taxon>
        <taxon>Insecta</taxon>
        <taxon>Pterygota</taxon>
        <taxon>Neoptera</taxon>
        <taxon>Endopterygota</taxon>
        <taxon>Lepidoptera</taxon>
        <taxon>Glossata</taxon>
        <taxon>Ditrysia</taxon>
        <taxon>Tineoidea</taxon>
        <taxon>Psychidae</taxon>
        <taxon>Oiketicinae</taxon>
        <taxon>Eumeta</taxon>
    </lineage>
</organism>
<evidence type="ECO:0000313" key="3">
    <source>
        <dbReference type="Proteomes" id="UP000299102"/>
    </source>
</evidence>
<keyword evidence="3" id="KW-1185">Reference proteome</keyword>
<name>A0A4C1UU63_EUMVA</name>
<gene>
    <name evidence="2" type="ORF">EVAR_22878_1</name>
</gene>
<dbReference type="Proteomes" id="UP000299102">
    <property type="component" value="Unassembled WGS sequence"/>
</dbReference>
<feature type="region of interest" description="Disordered" evidence="1">
    <location>
        <begin position="64"/>
        <end position="83"/>
    </location>
</feature>
<proteinExistence type="predicted"/>
<reference evidence="2 3" key="1">
    <citation type="journal article" date="2019" name="Commun. Biol.">
        <title>The bagworm genome reveals a unique fibroin gene that provides high tensile strength.</title>
        <authorList>
            <person name="Kono N."/>
            <person name="Nakamura H."/>
            <person name="Ohtoshi R."/>
            <person name="Tomita M."/>
            <person name="Numata K."/>
            <person name="Arakawa K."/>
        </authorList>
    </citation>
    <scope>NUCLEOTIDE SEQUENCE [LARGE SCALE GENOMIC DNA]</scope>
</reference>
<accession>A0A4C1UU63</accession>
<dbReference type="EMBL" id="BGZK01000227">
    <property type="protein sequence ID" value="GBP29978.1"/>
    <property type="molecule type" value="Genomic_DNA"/>
</dbReference>